<accession>A0A4R6YNQ8</accession>
<dbReference type="Gene3D" id="3.10.350.10">
    <property type="entry name" value="LysM domain"/>
    <property type="match status" value="1"/>
</dbReference>
<evidence type="ECO:0000313" key="3">
    <source>
        <dbReference type="EMBL" id="TDR39341.1"/>
    </source>
</evidence>
<dbReference type="Pfam" id="PF01464">
    <property type="entry name" value="SLT"/>
    <property type="match status" value="1"/>
</dbReference>
<dbReference type="InterPro" id="IPR023346">
    <property type="entry name" value="Lysozyme-like_dom_sf"/>
</dbReference>
<feature type="chain" id="PRO_5020848784" evidence="1">
    <location>
        <begin position="25"/>
        <end position="467"/>
    </location>
</feature>
<dbReference type="Gene3D" id="1.10.530.10">
    <property type="match status" value="1"/>
</dbReference>
<name>A0A4R6YNQ8_9GAMM</name>
<dbReference type="PROSITE" id="PS51782">
    <property type="entry name" value="LYSM"/>
    <property type="match status" value="1"/>
</dbReference>
<feature type="domain" description="LysM" evidence="2">
    <location>
        <begin position="421"/>
        <end position="465"/>
    </location>
</feature>
<dbReference type="CDD" id="cd16894">
    <property type="entry name" value="MltD-like"/>
    <property type="match status" value="1"/>
</dbReference>
<dbReference type="InterPro" id="IPR036779">
    <property type="entry name" value="LysM_dom_sf"/>
</dbReference>
<reference evidence="3 4" key="1">
    <citation type="submission" date="2019-03" db="EMBL/GenBank/DDBJ databases">
        <title>Genomic Encyclopedia of Type Strains, Phase IV (KMG-IV): sequencing the most valuable type-strain genomes for metagenomic binning, comparative biology and taxonomic classification.</title>
        <authorList>
            <person name="Goeker M."/>
        </authorList>
    </citation>
    <scope>NUCLEOTIDE SEQUENCE [LARGE SCALE GENOMIC DNA]</scope>
    <source>
        <strain evidence="3 4">DSM 21667</strain>
    </source>
</reference>
<dbReference type="SUPFAM" id="SSF53955">
    <property type="entry name" value="Lysozyme-like"/>
    <property type="match status" value="1"/>
</dbReference>
<organism evidence="3 4">
    <name type="scientific">Tahibacter aquaticus</name>
    <dbReference type="NCBI Taxonomy" id="520092"/>
    <lineage>
        <taxon>Bacteria</taxon>
        <taxon>Pseudomonadati</taxon>
        <taxon>Pseudomonadota</taxon>
        <taxon>Gammaproteobacteria</taxon>
        <taxon>Lysobacterales</taxon>
        <taxon>Rhodanobacteraceae</taxon>
        <taxon>Tahibacter</taxon>
    </lineage>
</organism>
<keyword evidence="1" id="KW-0732">Signal</keyword>
<dbReference type="Pfam" id="PF01476">
    <property type="entry name" value="LysM"/>
    <property type="match status" value="1"/>
</dbReference>
<dbReference type="InterPro" id="IPR008258">
    <property type="entry name" value="Transglycosylase_SLT_dom_1"/>
</dbReference>
<comment type="caution">
    <text evidence="3">The sequence shown here is derived from an EMBL/GenBank/DDBJ whole genome shotgun (WGS) entry which is preliminary data.</text>
</comment>
<dbReference type="PROSITE" id="PS51257">
    <property type="entry name" value="PROKAR_LIPOPROTEIN"/>
    <property type="match status" value="1"/>
</dbReference>
<sequence length="467" mass="51513">MVMRRFTPTLAVLPALLLAACATAPKHDPANSAILSATSLPPLDLRVEAPERIDVPLAPVPDLSLHDQSIDLSPADSLWARLRTRFAMPGCEYSPAVQRWARTYTHGPDRFAASLKRALPFLMLVLDELERHDLPGEFALLPYLESHYEPIATRGSTPAGMWQFMPDTARSVGLQISPHYDGRLDAWASSSAAVGMLKRYQDEFGDWRLVDMAFNAGEYRVKKLLQENRQNLSREDLARLKLSPVTHEHLAKLLALGCVINDPERFGVTLPEPSAEDQLVRVTLTAPIDIRVAARLADVPEDTLRRYNAGHRQSRISANSPMHLLLPKPSLLRFQQRYTQLAPSAWSTWDAVKLRERRGVDELAGAAAVPIDLVGAANGVGAGREFAAGATVFLPAALGGRMGVPPPPPIPLAPESERRDTSITVKSGDNLWSLAKTHKVSVANLRRWNQLSEKAQLKPGQKLRLEE</sequence>
<dbReference type="OrthoDB" id="9815002at2"/>
<dbReference type="Proteomes" id="UP000295293">
    <property type="component" value="Unassembled WGS sequence"/>
</dbReference>
<evidence type="ECO:0000259" key="2">
    <source>
        <dbReference type="PROSITE" id="PS51782"/>
    </source>
</evidence>
<proteinExistence type="predicted"/>
<evidence type="ECO:0000256" key="1">
    <source>
        <dbReference type="SAM" id="SignalP"/>
    </source>
</evidence>
<dbReference type="EMBL" id="SNZH01000016">
    <property type="protein sequence ID" value="TDR39341.1"/>
    <property type="molecule type" value="Genomic_DNA"/>
</dbReference>
<dbReference type="CDD" id="cd00118">
    <property type="entry name" value="LysM"/>
    <property type="match status" value="1"/>
</dbReference>
<dbReference type="RefSeq" id="WP_133820815.1">
    <property type="nucleotide sequence ID" value="NZ_SNZH01000016.1"/>
</dbReference>
<dbReference type="SMART" id="SM00257">
    <property type="entry name" value="LysM"/>
    <property type="match status" value="1"/>
</dbReference>
<protein>
    <submittedName>
        <fullName evidence="3">Membrane-bound lytic murein transglycosylase D</fullName>
    </submittedName>
</protein>
<evidence type="ECO:0000313" key="4">
    <source>
        <dbReference type="Proteomes" id="UP000295293"/>
    </source>
</evidence>
<dbReference type="AlphaFoldDB" id="A0A4R6YNQ8"/>
<feature type="signal peptide" evidence="1">
    <location>
        <begin position="1"/>
        <end position="24"/>
    </location>
</feature>
<dbReference type="SUPFAM" id="SSF54106">
    <property type="entry name" value="LysM domain"/>
    <property type="match status" value="1"/>
</dbReference>
<dbReference type="InterPro" id="IPR018392">
    <property type="entry name" value="LysM"/>
</dbReference>
<keyword evidence="4" id="KW-1185">Reference proteome</keyword>
<gene>
    <name evidence="3" type="ORF">DFR29_11639</name>
</gene>